<evidence type="ECO:0000256" key="1">
    <source>
        <dbReference type="SAM" id="MobiDB-lite"/>
    </source>
</evidence>
<evidence type="ECO:0000313" key="3">
    <source>
        <dbReference type="Proteomes" id="UP000011668"/>
    </source>
</evidence>
<dbReference type="Proteomes" id="UP000011668">
    <property type="component" value="Unassembled WGS sequence"/>
</dbReference>
<protein>
    <submittedName>
        <fullName evidence="2">Uncharacterized protein</fullName>
    </submittedName>
</protein>
<dbReference type="EMBL" id="AFRT01003547">
    <property type="protein sequence ID" value="ELU36380.1"/>
    <property type="molecule type" value="Genomic_DNA"/>
</dbReference>
<name>L8WEK8_THACA</name>
<dbReference type="AlphaFoldDB" id="L8WEK8"/>
<gene>
    <name evidence="2" type="ORF">AG1IA_09590</name>
</gene>
<comment type="caution">
    <text evidence="2">The sequence shown here is derived from an EMBL/GenBank/DDBJ whole genome shotgun (WGS) entry which is preliminary data.</text>
</comment>
<reference evidence="2 3" key="1">
    <citation type="journal article" date="2013" name="Nat. Commun.">
        <title>The evolution and pathogenic mechanisms of the rice sheath blight pathogen.</title>
        <authorList>
            <person name="Zheng A."/>
            <person name="Lin R."/>
            <person name="Xu L."/>
            <person name="Qin P."/>
            <person name="Tang C."/>
            <person name="Ai P."/>
            <person name="Zhang D."/>
            <person name="Liu Y."/>
            <person name="Sun Z."/>
            <person name="Feng H."/>
            <person name="Wang Y."/>
            <person name="Chen Y."/>
            <person name="Liang X."/>
            <person name="Fu R."/>
            <person name="Li Q."/>
            <person name="Zhang J."/>
            <person name="Yu X."/>
            <person name="Xie Z."/>
            <person name="Ding L."/>
            <person name="Guan P."/>
            <person name="Tang J."/>
            <person name="Liang Y."/>
            <person name="Wang S."/>
            <person name="Deng Q."/>
            <person name="Li S."/>
            <person name="Zhu J."/>
            <person name="Wang L."/>
            <person name="Liu H."/>
            <person name="Li P."/>
        </authorList>
    </citation>
    <scope>NUCLEOTIDE SEQUENCE [LARGE SCALE GENOMIC DNA]</scope>
    <source>
        <strain evidence="3">AG-1 IA</strain>
    </source>
</reference>
<dbReference type="HOGENOM" id="CLU_2575478_0_0_1"/>
<organism evidence="2 3">
    <name type="scientific">Thanatephorus cucumeris (strain AG1-IA)</name>
    <name type="common">Rice sheath blight fungus</name>
    <name type="synonym">Rhizoctonia solani</name>
    <dbReference type="NCBI Taxonomy" id="983506"/>
    <lineage>
        <taxon>Eukaryota</taxon>
        <taxon>Fungi</taxon>
        <taxon>Dikarya</taxon>
        <taxon>Basidiomycota</taxon>
        <taxon>Agaricomycotina</taxon>
        <taxon>Agaricomycetes</taxon>
        <taxon>Cantharellales</taxon>
        <taxon>Ceratobasidiaceae</taxon>
        <taxon>Rhizoctonia</taxon>
        <taxon>Rhizoctonia solani AG-1</taxon>
    </lineage>
</organism>
<keyword evidence="3" id="KW-1185">Reference proteome</keyword>
<sequence>MQGFCRTKVCPNCLPYVTDTQIFQPLKDNKDPTPGKVRPLGQKSDPGRLQESNPQVKVQSLSKIQPPRRPQGSDPQAKSNP</sequence>
<accession>L8WEK8</accession>
<evidence type="ECO:0000313" key="2">
    <source>
        <dbReference type="EMBL" id="ELU36380.1"/>
    </source>
</evidence>
<feature type="region of interest" description="Disordered" evidence="1">
    <location>
        <begin position="24"/>
        <end position="81"/>
    </location>
</feature>
<feature type="compositionally biased region" description="Polar residues" evidence="1">
    <location>
        <begin position="50"/>
        <end position="63"/>
    </location>
</feature>
<proteinExistence type="predicted"/>